<organism evidence="2 3">
    <name type="scientific">Dromaius novaehollandiae</name>
    <name type="common">Emu</name>
    <dbReference type="NCBI Taxonomy" id="8790"/>
    <lineage>
        <taxon>Eukaryota</taxon>
        <taxon>Metazoa</taxon>
        <taxon>Chordata</taxon>
        <taxon>Craniata</taxon>
        <taxon>Vertebrata</taxon>
        <taxon>Euteleostomi</taxon>
        <taxon>Archelosauria</taxon>
        <taxon>Archosauria</taxon>
        <taxon>Dinosauria</taxon>
        <taxon>Saurischia</taxon>
        <taxon>Theropoda</taxon>
        <taxon>Coelurosauria</taxon>
        <taxon>Aves</taxon>
        <taxon>Palaeognathae</taxon>
        <taxon>Casuariiformes</taxon>
        <taxon>Dromaiidae</taxon>
        <taxon>Dromaius</taxon>
    </lineage>
</organism>
<reference evidence="2" key="1">
    <citation type="submission" date="2025-08" db="UniProtKB">
        <authorList>
            <consortium name="Ensembl"/>
        </authorList>
    </citation>
    <scope>IDENTIFICATION</scope>
</reference>
<accession>A0A8C4K794</accession>
<dbReference type="GO" id="GO:0016020">
    <property type="term" value="C:membrane"/>
    <property type="evidence" value="ECO:0007669"/>
    <property type="project" value="InterPro"/>
</dbReference>
<name>A0A8C4K794_DRONO</name>
<proteinExistence type="predicted"/>
<dbReference type="AlphaFoldDB" id="A0A8C4K794"/>
<sequence length="227" mass="25518">MPRKEQKSPWSPVAMGPSGLQNLLFQLLGLSIATLSTVTHGGLHFARISNIAFESNSYRVIHNAGMLRLRPGETLGEPRIRKTSRTCRRKIPREGRGFFCFALAFCGLIPAAFWRYTHRTEVEDSMMDVYDFVYEEVRKNASSFRRQELIAIHETFLCCGKRSPFGETGDVERKTCPPGHAGAAEEVKRKSVLPPCLLHVQRLCDITGTCLISKTCWTSQVILISEA</sequence>
<evidence type="ECO:0000313" key="2">
    <source>
        <dbReference type="Ensembl" id="ENSDNVP00000020212.1"/>
    </source>
</evidence>
<keyword evidence="1" id="KW-1133">Transmembrane helix</keyword>
<keyword evidence="1" id="KW-0812">Transmembrane</keyword>
<feature type="transmembrane region" description="Helical" evidence="1">
    <location>
        <begin position="98"/>
        <end position="116"/>
    </location>
</feature>
<dbReference type="Gene3D" id="1.10.1450.10">
    <property type="entry name" value="Tetraspanin"/>
    <property type="match status" value="1"/>
</dbReference>
<reference evidence="2" key="2">
    <citation type="submission" date="2025-09" db="UniProtKB">
        <authorList>
            <consortium name="Ensembl"/>
        </authorList>
    </citation>
    <scope>IDENTIFICATION</scope>
</reference>
<evidence type="ECO:0000313" key="3">
    <source>
        <dbReference type="Proteomes" id="UP000694423"/>
    </source>
</evidence>
<evidence type="ECO:0000256" key="1">
    <source>
        <dbReference type="SAM" id="Phobius"/>
    </source>
</evidence>
<keyword evidence="1" id="KW-0472">Membrane</keyword>
<dbReference type="SUPFAM" id="SSF48652">
    <property type="entry name" value="Tetraspanin"/>
    <property type="match status" value="1"/>
</dbReference>
<protein>
    <submittedName>
        <fullName evidence="2">Tetraspanin 32</fullName>
    </submittedName>
</protein>
<dbReference type="Ensembl" id="ENSDNVT00000024355.1">
    <property type="protein sequence ID" value="ENSDNVP00000020212.1"/>
    <property type="gene ID" value="ENSDNVG00000014123.1"/>
</dbReference>
<dbReference type="InterPro" id="IPR008952">
    <property type="entry name" value="Tetraspanin_EC2_sf"/>
</dbReference>
<gene>
    <name evidence="2" type="primary">TSPAN32</name>
</gene>
<keyword evidence="3" id="KW-1185">Reference proteome</keyword>
<dbReference type="Proteomes" id="UP000694423">
    <property type="component" value="Unplaced"/>
</dbReference>